<dbReference type="Pfam" id="PF13458">
    <property type="entry name" value="Peripla_BP_6"/>
    <property type="match status" value="1"/>
</dbReference>
<reference evidence="3" key="1">
    <citation type="journal article" date="2014" name="Front. Microbiol.">
        <title>High frequency of phylogenetically diverse reductive dehalogenase-homologous genes in deep subseafloor sedimentary metagenomes.</title>
        <authorList>
            <person name="Kawai M."/>
            <person name="Futagami T."/>
            <person name="Toyoda A."/>
            <person name="Takaki Y."/>
            <person name="Nishi S."/>
            <person name="Hori S."/>
            <person name="Arai W."/>
            <person name="Tsubouchi T."/>
            <person name="Morono Y."/>
            <person name="Uchiyama I."/>
            <person name="Ito T."/>
            <person name="Fujiyama A."/>
            <person name="Inagaki F."/>
            <person name="Takami H."/>
        </authorList>
    </citation>
    <scope>NUCLEOTIDE SEQUENCE</scope>
    <source>
        <strain evidence="3">Expedition CK06-06</strain>
    </source>
</reference>
<proteinExistence type="predicted"/>
<dbReference type="InterPro" id="IPR028082">
    <property type="entry name" value="Peripla_BP_I"/>
</dbReference>
<feature type="non-terminal residue" evidence="3">
    <location>
        <position position="149"/>
    </location>
</feature>
<dbReference type="AlphaFoldDB" id="X1NA56"/>
<dbReference type="Gene3D" id="3.40.50.2300">
    <property type="match status" value="2"/>
</dbReference>
<evidence type="ECO:0000256" key="1">
    <source>
        <dbReference type="ARBA" id="ARBA00022729"/>
    </source>
</evidence>
<dbReference type="SUPFAM" id="SSF53822">
    <property type="entry name" value="Periplasmic binding protein-like I"/>
    <property type="match status" value="1"/>
</dbReference>
<name>X1NA56_9ZZZZ</name>
<evidence type="ECO:0000259" key="2">
    <source>
        <dbReference type="Pfam" id="PF13458"/>
    </source>
</evidence>
<dbReference type="InterPro" id="IPR051010">
    <property type="entry name" value="BCAA_transport"/>
</dbReference>
<evidence type="ECO:0000313" key="3">
    <source>
        <dbReference type="EMBL" id="GAI40493.1"/>
    </source>
</evidence>
<dbReference type="EMBL" id="BARV01025085">
    <property type="protein sequence ID" value="GAI40493.1"/>
    <property type="molecule type" value="Genomic_DNA"/>
</dbReference>
<comment type="caution">
    <text evidence="3">The sequence shown here is derived from an EMBL/GenBank/DDBJ whole genome shotgun (WGS) entry which is preliminary data.</text>
</comment>
<dbReference type="PANTHER" id="PTHR30483">
    <property type="entry name" value="LEUCINE-SPECIFIC-BINDING PROTEIN"/>
    <property type="match status" value="1"/>
</dbReference>
<protein>
    <recommendedName>
        <fullName evidence="2">Leucine-binding protein domain-containing protein</fullName>
    </recommendedName>
</protein>
<accession>X1NA56</accession>
<gene>
    <name evidence="3" type="ORF">S06H3_40815</name>
</gene>
<dbReference type="PANTHER" id="PTHR30483:SF6">
    <property type="entry name" value="PERIPLASMIC BINDING PROTEIN OF ABC TRANSPORTER FOR NATURAL AMINO ACIDS"/>
    <property type="match status" value="1"/>
</dbReference>
<dbReference type="InterPro" id="IPR028081">
    <property type="entry name" value="Leu-bd"/>
</dbReference>
<feature type="domain" description="Leucine-binding protein" evidence="2">
    <location>
        <begin position="22"/>
        <end position="146"/>
    </location>
</feature>
<sequence length="149" mass="17136">MFTQWALPRRLFDSFCKYVCNYSVTLRNAFTKEAEKIGLEFIGSVYYSTSLTDFASQVADIMEKNPDSIFVAASYSDAYPLIWEIRQEGIVANILGTSVLLPPEDVTEVHPLTAFDDLYITFPFIYGPKEKMPIDFIDKYQQKYQRLPG</sequence>
<organism evidence="3">
    <name type="scientific">marine sediment metagenome</name>
    <dbReference type="NCBI Taxonomy" id="412755"/>
    <lineage>
        <taxon>unclassified sequences</taxon>
        <taxon>metagenomes</taxon>
        <taxon>ecological metagenomes</taxon>
    </lineage>
</organism>
<keyword evidence="1" id="KW-0732">Signal</keyword>